<accession>A0A7J8N276</accession>
<evidence type="ECO:0000313" key="1">
    <source>
        <dbReference type="EMBL" id="MBA0570993.1"/>
    </source>
</evidence>
<proteinExistence type="predicted"/>
<dbReference type="AlphaFoldDB" id="A0A7J8N276"/>
<reference evidence="1 2" key="1">
    <citation type="journal article" date="2019" name="Genome Biol. Evol.">
        <title>Insights into the evolution of the New World diploid cottons (Gossypium, subgenus Houzingenia) based on genome sequencing.</title>
        <authorList>
            <person name="Grover C.E."/>
            <person name="Arick M.A. 2nd"/>
            <person name="Thrash A."/>
            <person name="Conover J.L."/>
            <person name="Sanders W.S."/>
            <person name="Peterson D.G."/>
            <person name="Frelichowski J.E."/>
            <person name="Scheffler J.A."/>
            <person name="Scheffler B.E."/>
            <person name="Wendel J.F."/>
        </authorList>
    </citation>
    <scope>NUCLEOTIDE SEQUENCE [LARGE SCALE GENOMIC DNA]</scope>
    <source>
        <strain evidence="1">157</strain>
        <tissue evidence="1">Leaf</tissue>
    </source>
</reference>
<comment type="caution">
    <text evidence="1">The sequence shown here is derived from an EMBL/GenBank/DDBJ whole genome shotgun (WGS) entry which is preliminary data.</text>
</comment>
<keyword evidence="2" id="KW-1185">Reference proteome</keyword>
<protein>
    <submittedName>
        <fullName evidence="1">Uncharacterized protein</fullName>
    </submittedName>
</protein>
<sequence length="42" mass="5039">MEKGFLNKVKDNTALFYHYYGDLPYLLDVKVDKHLFRALAQY</sequence>
<evidence type="ECO:0000313" key="2">
    <source>
        <dbReference type="Proteomes" id="UP000593572"/>
    </source>
</evidence>
<gene>
    <name evidence="1" type="ORF">Golob_004591</name>
</gene>
<dbReference type="EMBL" id="JABEZX010000011">
    <property type="protein sequence ID" value="MBA0570993.1"/>
    <property type="molecule type" value="Genomic_DNA"/>
</dbReference>
<organism evidence="1 2">
    <name type="scientific">Gossypium lobatum</name>
    <dbReference type="NCBI Taxonomy" id="34289"/>
    <lineage>
        <taxon>Eukaryota</taxon>
        <taxon>Viridiplantae</taxon>
        <taxon>Streptophyta</taxon>
        <taxon>Embryophyta</taxon>
        <taxon>Tracheophyta</taxon>
        <taxon>Spermatophyta</taxon>
        <taxon>Magnoliopsida</taxon>
        <taxon>eudicotyledons</taxon>
        <taxon>Gunneridae</taxon>
        <taxon>Pentapetalae</taxon>
        <taxon>rosids</taxon>
        <taxon>malvids</taxon>
        <taxon>Malvales</taxon>
        <taxon>Malvaceae</taxon>
        <taxon>Malvoideae</taxon>
        <taxon>Gossypium</taxon>
    </lineage>
</organism>
<dbReference type="Proteomes" id="UP000593572">
    <property type="component" value="Unassembled WGS sequence"/>
</dbReference>
<name>A0A7J8N276_9ROSI</name>